<protein>
    <recommendedName>
        <fullName evidence="4 9">N-(5'-phosphoribosyl)anthranilate isomerase</fullName>
        <shortName evidence="9">PRAI</shortName>
        <ecNumber evidence="3 9">5.3.1.24</ecNumber>
    </recommendedName>
</protein>
<proteinExistence type="inferred from homology"/>
<accession>A0ABN8F264</accession>
<evidence type="ECO:0000256" key="4">
    <source>
        <dbReference type="ARBA" id="ARBA00022272"/>
    </source>
</evidence>
<reference evidence="11" key="1">
    <citation type="submission" date="2021-12" db="EMBL/GenBank/DDBJ databases">
        <authorList>
            <person name="Rodrigo-Torres L."/>
            <person name="Arahal R. D."/>
            <person name="Lucena T."/>
        </authorList>
    </citation>
    <scope>NUCLEOTIDE SEQUENCE</scope>
    <source>
        <strain evidence="11">CECT 8858</strain>
    </source>
</reference>
<evidence type="ECO:0000313" key="11">
    <source>
        <dbReference type="EMBL" id="CAH0997517.1"/>
    </source>
</evidence>
<dbReference type="EC" id="5.3.1.24" evidence="3 9"/>
<dbReference type="PANTHER" id="PTHR42894">
    <property type="entry name" value="N-(5'-PHOSPHORIBOSYL)ANTHRANILATE ISOMERASE"/>
    <property type="match status" value="1"/>
</dbReference>
<comment type="caution">
    <text evidence="11">The sequence shown here is derived from an EMBL/GenBank/DDBJ whole genome shotgun (WGS) entry which is preliminary data.</text>
</comment>
<dbReference type="InterPro" id="IPR001240">
    <property type="entry name" value="PRAI_dom"/>
</dbReference>
<evidence type="ECO:0000259" key="10">
    <source>
        <dbReference type="Pfam" id="PF00697"/>
    </source>
</evidence>
<organism evidence="11 12">
    <name type="scientific">Emticicia aquatica</name>
    <dbReference type="NCBI Taxonomy" id="1681835"/>
    <lineage>
        <taxon>Bacteria</taxon>
        <taxon>Pseudomonadati</taxon>
        <taxon>Bacteroidota</taxon>
        <taxon>Cytophagia</taxon>
        <taxon>Cytophagales</taxon>
        <taxon>Leadbetterellaceae</taxon>
        <taxon>Emticicia</taxon>
    </lineage>
</organism>
<feature type="domain" description="N-(5'phosphoribosyl) anthranilate isomerase (PRAI)" evidence="10">
    <location>
        <begin position="11"/>
        <end position="208"/>
    </location>
</feature>
<evidence type="ECO:0000256" key="3">
    <source>
        <dbReference type="ARBA" id="ARBA00012572"/>
    </source>
</evidence>
<dbReference type="Pfam" id="PF00697">
    <property type="entry name" value="PRAI"/>
    <property type="match status" value="1"/>
</dbReference>
<evidence type="ECO:0000256" key="7">
    <source>
        <dbReference type="ARBA" id="ARBA00023141"/>
    </source>
</evidence>
<dbReference type="PANTHER" id="PTHR42894:SF1">
    <property type="entry name" value="N-(5'-PHOSPHORIBOSYL)ANTHRANILATE ISOMERASE"/>
    <property type="match status" value="1"/>
</dbReference>
<dbReference type="InterPro" id="IPR013785">
    <property type="entry name" value="Aldolase_TIM"/>
</dbReference>
<evidence type="ECO:0000256" key="1">
    <source>
        <dbReference type="ARBA" id="ARBA00001164"/>
    </source>
</evidence>
<dbReference type="HAMAP" id="MF_00135">
    <property type="entry name" value="PRAI"/>
    <property type="match status" value="1"/>
</dbReference>
<evidence type="ECO:0000256" key="2">
    <source>
        <dbReference type="ARBA" id="ARBA00004664"/>
    </source>
</evidence>
<comment type="pathway">
    <text evidence="2 9">Amino-acid biosynthesis; L-tryptophan biosynthesis; L-tryptophan from chorismate: step 3/5.</text>
</comment>
<evidence type="ECO:0000256" key="8">
    <source>
        <dbReference type="ARBA" id="ARBA00023235"/>
    </source>
</evidence>
<gene>
    <name evidence="11" type="primary">trpF_3</name>
    <name evidence="9" type="synonym">trpF</name>
    <name evidence="11" type="ORF">EMA8858_03651</name>
</gene>
<evidence type="ECO:0000256" key="9">
    <source>
        <dbReference type="HAMAP-Rule" id="MF_00135"/>
    </source>
</evidence>
<name>A0ABN8F264_9BACT</name>
<keyword evidence="5 9" id="KW-0028">Amino-acid biosynthesis</keyword>
<evidence type="ECO:0000256" key="6">
    <source>
        <dbReference type="ARBA" id="ARBA00022822"/>
    </source>
</evidence>
<comment type="similarity">
    <text evidence="9">Belongs to the TrpF family.</text>
</comment>
<sequence length="220" mass="25022">MGASVFNMKLKVCGMRDVENIKALSELKPNFMGFIFYDKSPRFVGAELDVETVNALPREIKKVGVFVNATVDFILQNVRKYGLNYVQLHGNETPDFCKNLRLKGVNIIKAFRLDNDFIFSQLNNYKPHVDFFLFDAKGEEYGGNGITFDWTILKKYDNQKPFFLAGGISLENIDVLESITPKPYAMDVNSKFEISPGMKDIAKLNELIMKLNPEGVEVQQ</sequence>
<dbReference type="InterPro" id="IPR044643">
    <property type="entry name" value="TrpF_fam"/>
</dbReference>
<dbReference type="GO" id="GO:0004640">
    <property type="term" value="F:phosphoribosylanthranilate isomerase activity"/>
    <property type="evidence" value="ECO:0007669"/>
    <property type="project" value="UniProtKB-EC"/>
</dbReference>
<evidence type="ECO:0000313" key="12">
    <source>
        <dbReference type="Proteomes" id="UP000837932"/>
    </source>
</evidence>
<keyword evidence="6 9" id="KW-0822">Tryptophan biosynthesis</keyword>
<keyword evidence="7 9" id="KW-0057">Aromatic amino acid biosynthesis</keyword>
<dbReference type="Gene3D" id="3.20.20.70">
    <property type="entry name" value="Aldolase class I"/>
    <property type="match status" value="1"/>
</dbReference>
<keyword evidence="8 9" id="KW-0413">Isomerase</keyword>
<evidence type="ECO:0000256" key="5">
    <source>
        <dbReference type="ARBA" id="ARBA00022605"/>
    </source>
</evidence>
<dbReference type="Proteomes" id="UP000837932">
    <property type="component" value="Unassembled WGS sequence"/>
</dbReference>
<keyword evidence="12" id="KW-1185">Reference proteome</keyword>
<comment type="catalytic activity">
    <reaction evidence="1 9">
        <text>N-(5-phospho-beta-D-ribosyl)anthranilate = 1-(2-carboxyphenylamino)-1-deoxy-D-ribulose 5-phosphate</text>
        <dbReference type="Rhea" id="RHEA:21540"/>
        <dbReference type="ChEBI" id="CHEBI:18277"/>
        <dbReference type="ChEBI" id="CHEBI:58613"/>
        <dbReference type="EC" id="5.3.1.24"/>
    </reaction>
</comment>
<dbReference type="CDD" id="cd00405">
    <property type="entry name" value="PRAI"/>
    <property type="match status" value="1"/>
</dbReference>
<dbReference type="InterPro" id="IPR011060">
    <property type="entry name" value="RibuloseP-bd_barrel"/>
</dbReference>
<dbReference type="EMBL" id="CAKLPY010000003">
    <property type="protein sequence ID" value="CAH0997517.1"/>
    <property type="molecule type" value="Genomic_DNA"/>
</dbReference>
<dbReference type="SUPFAM" id="SSF51366">
    <property type="entry name" value="Ribulose-phoshate binding barrel"/>
    <property type="match status" value="1"/>
</dbReference>